<dbReference type="VEuPathDB" id="VectorBase:SSCA000774"/>
<gene>
    <name evidence="1" type="ORF">QR98_0077120</name>
</gene>
<name>A0A132AE98_SARSC</name>
<dbReference type="EMBL" id="JXLN01013225">
    <property type="protein sequence ID" value="KPM09179.1"/>
    <property type="molecule type" value="Genomic_DNA"/>
</dbReference>
<sequence>MFRDRSSKMKEVEPASVVVVVLLVDTHTDINLVINQRRQTTKIRTSEFSPRVREATNVDVFTLSTEFTVQM</sequence>
<proteinExistence type="predicted"/>
<comment type="caution">
    <text evidence="1">The sequence shown here is derived from an EMBL/GenBank/DDBJ whole genome shotgun (WGS) entry which is preliminary data.</text>
</comment>
<dbReference type="AlphaFoldDB" id="A0A132AE98"/>
<accession>A0A132AE98</accession>
<evidence type="ECO:0000313" key="2">
    <source>
        <dbReference type="Proteomes" id="UP000616769"/>
    </source>
</evidence>
<reference evidence="1 2" key="1">
    <citation type="journal article" date="2015" name="Parasit. Vectors">
        <title>Draft genome of the scabies mite.</title>
        <authorList>
            <person name="Rider S.D.Jr."/>
            <person name="Morgan M.S."/>
            <person name="Arlian L.G."/>
        </authorList>
    </citation>
    <scope>NUCLEOTIDE SEQUENCE [LARGE SCALE GENOMIC DNA]</scope>
    <source>
        <strain evidence="1">Arlian Lab</strain>
    </source>
</reference>
<dbReference type="Proteomes" id="UP000616769">
    <property type="component" value="Unassembled WGS sequence"/>
</dbReference>
<protein>
    <submittedName>
        <fullName evidence="1">Uncharacterized protein</fullName>
    </submittedName>
</protein>
<evidence type="ECO:0000313" key="1">
    <source>
        <dbReference type="EMBL" id="KPM09179.1"/>
    </source>
</evidence>
<organism evidence="1 2">
    <name type="scientific">Sarcoptes scabiei</name>
    <name type="common">Itch mite</name>
    <name type="synonym">Acarus scabiei</name>
    <dbReference type="NCBI Taxonomy" id="52283"/>
    <lineage>
        <taxon>Eukaryota</taxon>
        <taxon>Metazoa</taxon>
        <taxon>Ecdysozoa</taxon>
        <taxon>Arthropoda</taxon>
        <taxon>Chelicerata</taxon>
        <taxon>Arachnida</taxon>
        <taxon>Acari</taxon>
        <taxon>Acariformes</taxon>
        <taxon>Sarcoptiformes</taxon>
        <taxon>Astigmata</taxon>
        <taxon>Psoroptidia</taxon>
        <taxon>Sarcoptoidea</taxon>
        <taxon>Sarcoptidae</taxon>
        <taxon>Sarcoptinae</taxon>
        <taxon>Sarcoptes</taxon>
    </lineage>
</organism>